<evidence type="ECO:0000256" key="5">
    <source>
        <dbReference type="ARBA" id="ARBA00022490"/>
    </source>
</evidence>
<comment type="similarity">
    <text evidence="3">Belongs to the exportin family.</text>
</comment>
<keyword evidence="4" id="KW-0813">Transport</keyword>
<dbReference type="GO" id="GO:0005737">
    <property type="term" value="C:cytoplasm"/>
    <property type="evidence" value="ECO:0007669"/>
    <property type="project" value="UniProtKB-SubCell"/>
</dbReference>
<organism evidence="8 9">
    <name type="scientific">Artemia franciscana</name>
    <name type="common">Brine shrimp</name>
    <name type="synonym">Artemia sanfranciscana</name>
    <dbReference type="NCBI Taxonomy" id="6661"/>
    <lineage>
        <taxon>Eukaryota</taxon>
        <taxon>Metazoa</taxon>
        <taxon>Ecdysozoa</taxon>
        <taxon>Arthropoda</taxon>
        <taxon>Crustacea</taxon>
        <taxon>Branchiopoda</taxon>
        <taxon>Anostraca</taxon>
        <taxon>Artemiidae</taxon>
        <taxon>Artemia</taxon>
    </lineage>
</organism>
<gene>
    <name evidence="8" type="ORF">QYM36_013288</name>
</gene>
<dbReference type="GO" id="GO:0005643">
    <property type="term" value="C:nuclear pore"/>
    <property type="evidence" value="ECO:0007669"/>
    <property type="project" value="TreeGrafter"/>
</dbReference>
<dbReference type="EMBL" id="JAVRJZ010000017">
    <property type="protein sequence ID" value="KAK2709562.1"/>
    <property type="molecule type" value="Genomic_DNA"/>
</dbReference>
<dbReference type="InterPro" id="IPR044189">
    <property type="entry name" value="XPO4/7-like"/>
</dbReference>
<evidence type="ECO:0000256" key="7">
    <source>
        <dbReference type="ARBA" id="ARBA00023242"/>
    </source>
</evidence>
<keyword evidence="5" id="KW-0963">Cytoplasm</keyword>
<comment type="subcellular location">
    <subcellularLocation>
        <location evidence="2">Cytoplasm</location>
    </subcellularLocation>
    <subcellularLocation>
        <location evidence="1">Nucleus</location>
    </subcellularLocation>
</comment>
<evidence type="ECO:0000256" key="1">
    <source>
        <dbReference type="ARBA" id="ARBA00004123"/>
    </source>
</evidence>
<dbReference type="Proteomes" id="UP001187531">
    <property type="component" value="Unassembled WGS sequence"/>
</dbReference>
<dbReference type="GO" id="GO:0006611">
    <property type="term" value="P:protein export from nucleus"/>
    <property type="evidence" value="ECO:0007669"/>
    <property type="project" value="TreeGrafter"/>
</dbReference>
<evidence type="ECO:0000256" key="4">
    <source>
        <dbReference type="ARBA" id="ARBA00022448"/>
    </source>
</evidence>
<dbReference type="InterPro" id="IPR016024">
    <property type="entry name" value="ARM-type_fold"/>
</dbReference>
<evidence type="ECO:0000313" key="8">
    <source>
        <dbReference type="EMBL" id="KAK2709562.1"/>
    </source>
</evidence>
<proteinExistence type="inferred from homology"/>
<dbReference type="SUPFAM" id="SSF48371">
    <property type="entry name" value="ARM repeat"/>
    <property type="match status" value="1"/>
</dbReference>
<protein>
    <submittedName>
        <fullName evidence="8">Uncharacterized protein</fullName>
    </submittedName>
</protein>
<evidence type="ECO:0000313" key="9">
    <source>
        <dbReference type="Proteomes" id="UP001187531"/>
    </source>
</evidence>
<keyword evidence="9" id="KW-1185">Reference proteome</keyword>
<dbReference type="PANTHER" id="PTHR12596">
    <property type="entry name" value="EXPORTIN 4,7-RELATED"/>
    <property type="match status" value="1"/>
</dbReference>
<evidence type="ECO:0000256" key="3">
    <source>
        <dbReference type="ARBA" id="ARBA00009466"/>
    </source>
</evidence>
<keyword evidence="7" id="KW-0539">Nucleus</keyword>
<sequence length="405" mass="45893">MKCRTTFYTSLGRLLMVDLGEDEERFEQFMLPLRGSFDILAQMLSQADSPVFRNDEAQKLVIGVARDLRGVAYALNTKIAFMMLFEWIYPTYTDLLIRSIQLWYSEPQVTTPILKFFAELVQNRSQRLHFDVSSPNGVLLFREASKVICSYGTRILNVEIPKERIYSMKLKGVSICFVMLKATLAGNYVNFGVFRLYGDDALENVLQTFIKLLSSIPQNDLLEYPKLSQSYYFLLECLTSDHMVFIGSLEAPVFLYLLATISEGLGALGGNINPFADTMVCTSCCNALDNIVTYIFKQVTAKAKRRAVTSASSANVLSILEQRPEILQQLLATVLNIIMFEECRNQFSMSRPLLGLVLLNSDYFTQLRNTIISSQPPDKQSLMAQGFENLMDGIESNLMAKNRDR</sequence>
<reference evidence="8" key="1">
    <citation type="submission" date="2023-07" db="EMBL/GenBank/DDBJ databases">
        <title>Chromosome-level genome assembly of Artemia franciscana.</title>
        <authorList>
            <person name="Jo E."/>
        </authorList>
    </citation>
    <scope>NUCLEOTIDE SEQUENCE</scope>
    <source>
        <tissue evidence="8">Whole body</tissue>
    </source>
</reference>
<dbReference type="PANTHER" id="PTHR12596:SF2">
    <property type="entry name" value="EXPORTIN-7 ISOFORM X1"/>
    <property type="match status" value="1"/>
</dbReference>
<keyword evidence="6" id="KW-0653">Protein transport</keyword>
<name>A0AA88HPR7_ARTSF</name>
<dbReference type="GO" id="GO:0005049">
    <property type="term" value="F:nuclear export signal receptor activity"/>
    <property type="evidence" value="ECO:0007669"/>
    <property type="project" value="InterPro"/>
</dbReference>
<evidence type="ECO:0000256" key="6">
    <source>
        <dbReference type="ARBA" id="ARBA00022927"/>
    </source>
</evidence>
<accession>A0AA88HPR7</accession>
<comment type="caution">
    <text evidence="8">The sequence shown here is derived from an EMBL/GenBank/DDBJ whole genome shotgun (WGS) entry which is preliminary data.</text>
</comment>
<evidence type="ECO:0000256" key="2">
    <source>
        <dbReference type="ARBA" id="ARBA00004496"/>
    </source>
</evidence>
<dbReference type="AlphaFoldDB" id="A0AA88HPR7"/>